<evidence type="ECO:0000256" key="5">
    <source>
        <dbReference type="ARBA" id="ARBA00022692"/>
    </source>
</evidence>
<evidence type="ECO:0000256" key="8">
    <source>
        <dbReference type="ARBA" id="ARBA00038436"/>
    </source>
</evidence>
<comment type="subunit">
    <text evidence="9">The complex comprises the extracytoplasmic solute receptor protein and the two transmembrane proteins.</text>
</comment>
<dbReference type="PANTHER" id="PTHR35011:SF2">
    <property type="entry name" value="2,3-DIKETO-L-GULONATE TRAP TRANSPORTER SMALL PERMEASE PROTEIN YIAM"/>
    <property type="match status" value="1"/>
</dbReference>
<dbReference type="PANTHER" id="PTHR35011">
    <property type="entry name" value="2,3-DIKETO-L-GULONATE TRAP TRANSPORTER SMALL PERMEASE PROTEIN YIAM"/>
    <property type="match status" value="1"/>
</dbReference>
<keyword evidence="2 9" id="KW-0813">Transport</keyword>
<evidence type="ECO:0000256" key="9">
    <source>
        <dbReference type="RuleBase" id="RU369079"/>
    </source>
</evidence>
<keyword evidence="7 9" id="KW-0472">Membrane</keyword>
<keyword evidence="5 9" id="KW-0812">Transmembrane</keyword>
<keyword evidence="3" id="KW-1003">Cell membrane</keyword>
<keyword evidence="4 9" id="KW-0997">Cell inner membrane</keyword>
<gene>
    <name evidence="11" type="ORF">RD110_20575</name>
</gene>
<comment type="function">
    <text evidence="9">Part of the tripartite ATP-independent periplasmic (TRAP) transport system.</text>
</comment>
<evidence type="ECO:0000256" key="7">
    <source>
        <dbReference type="ARBA" id="ARBA00023136"/>
    </source>
</evidence>
<feature type="transmembrane region" description="Helical" evidence="9">
    <location>
        <begin position="45"/>
        <end position="65"/>
    </location>
</feature>
<feature type="transmembrane region" description="Helical" evidence="9">
    <location>
        <begin position="165"/>
        <end position="186"/>
    </location>
</feature>
<accession>A0A1P8JZY0</accession>
<dbReference type="OrthoDB" id="9815614at2"/>
<proteinExistence type="inferred from homology"/>
<sequence>MSALPHLRPLQTAARPMAASAPAPSLDAEPRAPSDRRHLAWPVRWLDTLVKAALVLCLLMVLLFTVGQVADRYVLKSSFDAHDQFARLGLVWLTFLGIAVGIRDRTNVRVEVLNHLAPPRVRRAIAIVLDLVILAVSVVLVIVGFRLLEVGAFQAIMGTPLNYDVMYAAALGGLGLLILFLVLRFADLLSGGLLNIDFRVDHDDHHD</sequence>
<dbReference type="Proteomes" id="UP000186609">
    <property type="component" value="Chromosome"/>
</dbReference>
<evidence type="ECO:0000259" key="10">
    <source>
        <dbReference type="Pfam" id="PF04290"/>
    </source>
</evidence>
<comment type="subcellular location">
    <subcellularLocation>
        <location evidence="1 9">Cell inner membrane</location>
        <topology evidence="1 9">Multi-pass membrane protein</topology>
    </subcellularLocation>
</comment>
<evidence type="ECO:0000256" key="3">
    <source>
        <dbReference type="ARBA" id="ARBA00022475"/>
    </source>
</evidence>
<dbReference type="EMBL" id="CP019236">
    <property type="protein sequence ID" value="APW39314.1"/>
    <property type="molecule type" value="Genomic_DNA"/>
</dbReference>
<dbReference type="STRING" id="1842727.RD110_20575"/>
<feature type="transmembrane region" description="Helical" evidence="9">
    <location>
        <begin position="124"/>
        <end position="145"/>
    </location>
</feature>
<evidence type="ECO:0000256" key="1">
    <source>
        <dbReference type="ARBA" id="ARBA00004429"/>
    </source>
</evidence>
<keyword evidence="6 9" id="KW-1133">Transmembrane helix</keyword>
<dbReference type="KEGG" id="rhy:RD110_20575"/>
<dbReference type="GO" id="GO:0022857">
    <property type="term" value="F:transmembrane transporter activity"/>
    <property type="evidence" value="ECO:0007669"/>
    <property type="project" value="UniProtKB-UniRule"/>
</dbReference>
<feature type="domain" description="Tripartite ATP-independent periplasmic transporters DctQ component" evidence="10">
    <location>
        <begin position="62"/>
        <end position="189"/>
    </location>
</feature>
<evidence type="ECO:0000256" key="6">
    <source>
        <dbReference type="ARBA" id="ARBA00022989"/>
    </source>
</evidence>
<organism evidence="11 12">
    <name type="scientific">Rhodoferax koreensis</name>
    <dbReference type="NCBI Taxonomy" id="1842727"/>
    <lineage>
        <taxon>Bacteria</taxon>
        <taxon>Pseudomonadati</taxon>
        <taxon>Pseudomonadota</taxon>
        <taxon>Betaproteobacteria</taxon>
        <taxon>Burkholderiales</taxon>
        <taxon>Comamonadaceae</taxon>
        <taxon>Rhodoferax</taxon>
    </lineage>
</organism>
<protein>
    <recommendedName>
        <fullName evidence="9">TRAP transporter small permease protein</fullName>
    </recommendedName>
</protein>
<dbReference type="AlphaFoldDB" id="A0A1P8JZY0"/>
<evidence type="ECO:0000256" key="4">
    <source>
        <dbReference type="ARBA" id="ARBA00022519"/>
    </source>
</evidence>
<dbReference type="RefSeq" id="WP_076201605.1">
    <property type="nucleotide sequence ID" value="NZ_CP019236.1"/>
</dbReference>
<dbReference type="InterPro" id="IPR055348">
    <property type="entry name" value="DctQ"/>
</dbReference>
<dbReference type="Pfam" id="PF04290">
    <property type="entry name" value="DctQ"/>
    <property type="match status" value="1"/>
</dbReference>
<evidence type="ECO:0000313" key="11">
    <source>
        <dbReference type="EMBL" id="APW39314.1"/>
    </source>
</evidence>
<evidence type="ECO:0000313" key="12">
    <source>
        <dbReference type="Proteomes" id="UP000186609"/>
    </source>
</evidence>
<dbReference type="GO" id="GO:0005886">
    <property type="term" value="C:plasma membrane"/>
    <property type="evidence" value="ECO:0007669"/>
    <property type="project" value="UniProtKB-SubCell"/>
</dbReference>
<reference evidence="11 12" key="1">
    <citation type="submission" date="2017-01" db="EMBL/GenBank/DDBJ databases">
        <authorList>
            <person name="Mah S.A."/>
            <person name="Swanson W.J."/>
            <person name="Moy G.W."/>
            <person name="Vacquier V.D."/>
        </authorList>
    </citation>
    <scope>NUCLEOTIDE SEQUENCE [LARGE SCALE GENOMIC DNA]</scope>
    <source>
        <strain evidence="11 12">DCY110</strain>
    </source>
</reference>
<dbReference type="InterPro" id="IPR007387">
    <property type="entry name" value="TRAP_DctQ"/>
</dbReference>
<evidence type="ECO:0000256" key="2">
    <source>
        <dbReference type="ARBA" id="ARBA00022448"/>
    </source>
</evidence>
<name>A0A1P8JZY0_9BURK</name>
<feature type="transmembrane region" description="Helical" evidence="9">
    <location>
        <begin position="85"/>
        <end position="103"/>
    </location>
</feature>
<dbReference type="GO" id="GO:0015740">
    <property type="term" value="P:C4-dicarboxylate transport"/>
    <property type="evidence" value="ECO:0007669"/>
    <property type="project" value="TreeGrafter"/>
</dbReference>
<keyword evidence="12" id="KW-1185">Reference proteome</keyword>
<comment type="similarity">
    <text evidence="8 9">Belongs to the TRAP transporter small permease family.</text>
</comment>